<name>A0ABV5SGJ3_9ACTN</name>
<dbReference type="SUPFAM" id="SSF46785">
    <property type="entry name" value="Winged helix' DNA-binding domain"/>
    <property type="match status" value="1"/>
</dbReference>
<evidence type="ECO:0000256" key="1">
    <source>
        <dbReference type="ARBA" id="ARBA00023015"/>
    </source>
</evidence>
<protein>
    <submittedName>
        <fullName evidence="5">Winged helix-turn-helix transcriptional regulator</fullName>
    </submittedName>
</protein>
<accession>A0ABV5SGJ3</accession>
<dbReference type="RefSeq" id="WP_345002225.1">
    <property type="nucleotide sequence ID" value="NZ_BAAAXV010000009.1"/>
</dbReference>
<proteinExistence type="predicted"/>
<feature type="domain" description="HTH hxlR-type" evidence="4">
    <location>
        <begin position="1"/>
        <end position="49"/>
    </location>
</feature>
<dbReference type="Proteomes" id="UP001589532">
    <property type="component" value="Unassembled WGS sequence"/>
</dbReference>
<sequence>MEAAGLVERRVLATSPVRVEYHLTEMGQELRPVLDELVTWAHKWIPLPEAKSA</sequence>
<keyword evidence="1" id="KW-0805">Transcription regulation</keyword>
<evidence type="ECO:0000259" key="4">
    <source>
        <dbReference type="PROSITE" id="PS51118"/>
    </source>
</evidence>
<keyword evidence="6" id="KW-1185">Reference proteome</keyword>
<evidence type="ECO:0000256" key="3">
    <source>
        <dbReference type="ARBA" id="ARBA00023163"/>
    </source>
</evidence>
<evidence type="ECO:0000256" key="2">
    <source>
        <dbReference type="ARBA" id="ARBA00023125"/>
    </source>
</evidence>
<reference evidence="5 6" key="1">
    <citation type="submission" date="2024-09" db="EMBL/GenBank/DDBJ databases">
        <authorList>
            <person name="Sun Q."/>
            <person name="Mori K."/>
        </authorList>
    </citation>
    <scope>NUCLEOTIDE SEQUENCE [LARGE SCALE GENOMIC DNA]</scope>
    <source>
        <strain evidence="5 6">JCM 3143</strain>
    </source>
</reference>
<evidence type="ECO:0000313" key="6">
    <source>
        <dbReference type="Proteomes" id="UP001589532"/>
    </source>
</evidence>
<organism evidence="5 6">
    <name type="scientific">Nonomuraea helvata</name>
    <dbReference type="NCBI Taxonomy" id="37484"/>
    <lineage>
        <taxon>Bacteria</taxon>
        <taxon>Bacillati</taxon>
        <taxon>Actinomycetota</taxon>
        <taxon>Actinomycetes</taxon>
        <taxon>Streptosporangiales</taxon>
        <taxon>Streptosporangiaceae</taxon>
        <taxon>Nonomuraea</taxon>
    </lineage>
</organism>
<comment type="caution">
    <text evidence="5">The sequence shown here is derived from an EMBL/GenBank/DDBJ whole genome shotgun (WGS) entry which is preliminary data.</text>
</comment>
<keyword evidence="3" id="KW-0804">Transcription</keyword>
<dbReference type="InterPro" id="IPR036390">
    <property type="entry name" value="WH_DNA-bd_sf"/>
</dbReference>
<dbReference type="PANTHER" id="PTHR33204:SF18">
    <property type="entry name" value="TRANSCRIPTIONAL REGULATORY PROTEIN"/>
    <property type="match status" value="1"/>
</dbReference>
<dbReference type="PROSITE" id="PS51118">
    <property type="entry name" value="HTH_HXLR"/>
    <property type="match status" value="1"/>
</dbReference>
<dbReference type="InterPro" id="IPR036388">
    <property type="entry name" value="WH-like_DNA-bd_sf"/>
</dbReference>
<dbReference type="Pfam" id="PF01638">
    <property type="entry name" value="HxlR"/>
    <property type="match status" value="1"/>
</dbReference>
<dbReference type="EMBL" id="JBHMBW010000102">
    <property type="protein sequence ID" value="MFB9630796.1"/>
    <property type="molecule type" value="Genomic_DNA"/>
</dbReference>
<keyword evidence="2" id="KW-0238">DNA-binding</keyword>
<evidence type="ECO:0000313" key="5">
    <source>
        <dbReference type="EMBL" id="MFB9630796.1"/>
    </source>
</evidence>
<dbReference type="Gene3D" id="1.10.10.10">
    <property type="entry name" value="Winged helix-like DNA-binding domain superfamily/Winged helix DNA-binding domain"/>
    <property type="match status" value="1"/>
</dbReference>
<dbReference type="PANTHER" id="PTHR33204">
    <property type="entry name" value="TRANSCRIPTIONAL REGULATOR, MARR FAMILY"/>
    <property type="match status" value="1"/>
</dbReference>
<gene>
    <name evidence="5" type="ORF">ACFFSA_47665</name>
</gene>
<dbReference type="InterPro" id="IPR002577">
    <property type="entry name" value="HTH_HxlR"/>
</dbReference>